<dbReference type="InterPro" id="IPR001991">
    <property type="entry name" value="Na-dicarboxylate_symporter"/>
</dbReference>
<reference evidence="8" key="1">
    <citation type="submission" date="2021-10" db="EMBL/GenBank/DDBJ databases">
        <title>Melipona bicolor Genome sequencing and assembly.</title>
        <authorList>
            <person name="Araujo N.S."/>
            <person name="Arias M.C."/>
        </authorList>
    </citation>
    <scope>NUCLEOTIDE SEQUENCE</scope>
    <source>
        <strain evidence="8">USP_2M_L1-L4_2017</strain>
        <tissue evidence="8">Whole body</tissue>
    </source>
</reference>
<evidence type="ECO:0000313" key="9">
    <source>
        <dbReference type="Proteomes" id="UP001177670"/>
    </source>
</evidence>
<proteinExistence type="inferred from homology"/>
<sequence>MSLTRKLLGQVHTVYVPKTPPLQNLTDSISSDVLGDEELMRVTQYRSGTNTLGIVFFCLVFGTFLGTLGEKGQIVIDFFKAVFEVIMRMVSTVMWMTPVGITSVIAGKILGVADLALVMSQLAWFIVTIVIGVFFYQLVIMQLIYLAFVRKNPFKFYAGLAQGTLTAFAMASTRKSADSVSPGLILGVEGSRGFHYPNLLSPVFSGRIEEDETANNRLRATYAIYLSIFSKVQEES</sequence>
<comment type="caution">
    <text evidence="8">The sequence shown here is derived from an EMBL/GenBank/DDBJ whole genome shotgun (WGS) entry which is preliminary data.</text>
</comment>
<comment type="subcellular location">
    <subcellularLocation>
        <location evidence="1 7">Membrane</location>
        <topology evidence="1 7">Multi-pass membrane protein</topology>
    </subcellularLocation>
</comment>
<feature type="transmembrane region" description="Helical" evidence="7">
    <location>
        <begin position="122"/>
        <end position="148"/>
    </location>
</feature>
<feature type="transmembrane region" description="Helical" evidence="7">
    <location>
        <begin position="89"/>
        <end position="110"/>
    </location>
</feature>
<name>A0AA40FW22_9HYME</name>
<feature type="transmembrane region" description="Helical" evidence="7">
    <location>
        <begin position="49"/>
        <end position="68"/>
    </location>
</feature>
<evidence type="ECO:0000256" key="2">
    <source>
        <dbReference type="ARBA" id="ARBA00006148"/>
    </source>
</evidence>
<keyword evidence="7" id="KW-0769">Symport</keyword>
<dbReference type="InterPro" id="IPR036458">
    <property type="entry name" value="Na:dicarbo_symporter_sf"/>
</dbReference>
<dbReference type="InterPro" id="IPR050746">
    <property type="entry name" value="DAACS"/>
</dbReference>
<dbReference type="GO" id="GO:0015501">
    <property type="term" value="F:glutamate:sodium symporter activity"/>
    <property type="evidence" value="ECO:0007669"/>
    <property type="project" value="TreeGrafter"/>
</dbReference>
<keyword evidence="6 7" id="KW-0472">Membrane</keyword>
<dbReference type="PANTHER" id="PTHR11958">
    <property type="entry name" value="SODIUM/DICARBOXYLATE SYMPORTER-RELATED"/>
    <property type="match status" value="1"/>
</dbReference>
<dbReference type="Proteomes" id="UP001177670">
    <property type="component" value="Unassembled WGS sequence"/>
</dbReference>
<organism evidence="8 9">
    <name type="scientific">Melipona bicolor</name>
    <dbReference type="NCBI Taxonomy" id="60889"/>
    <lineage>
        <taxon>Eukaryota</taxon>
        <taxon>Metazoa</taxon>
        <taxon>Ecdysozoa</taxon>
        <taxon>Arthropoda</taxon>
        <taxon>Hexapoda</taxon>
        <taxon>Insecta</taxon>
        <taxon>Pterygota</taxon>
        <taxon>Neoptera</taxon>
        <taxon>Endopterygota</taxon>
        <taxon>Hymenoptera</taxon>
        <taxon>Apocrita</taxon>
        <taxon>Aculeata</taxon>
        <taxon>Apoidea</taxon>
        <taxon>Anthophila</taxon>
        <taxon>Apidae</taxon>
        <taxon>Melipona</taxon>
    </lineage>
</organism>
<dbReference type="AlphaFoldDB" id="A0AA40FW22"/>
<dbReference type="GO" id="GO:0005313">
    <property type="term" value="F:L-glutamate transmembrane transporter activity"/>
    <property type="evidence" value="ECO:0007669"/>
    <property type="project" value="TreeGrafter"/>
</dbReference>
<dbReference type="EMBL" id="JAHYIQ010000014">
    <property type="protein sequence ID" value="KAK1126283.1"/>
    <property type="molecule type" value="Genomic_DNA"/>
</dbReference>
<comment type="caution">
    <text evidence="7">Lacks conserved residue(s) required for the propagation of feature annotation.</text>
</comment>
<evidence type="ECO:0000256" key="6">
    <source>
        <dbReference type="ARBA" id="ARBA00023136"/>
    </source>
</evidence>
<keyword evidence="4 7" id="KW-0812">Transmembrane</keyword>
<keyword evidence="3 7" id="KW-0813">Transport</keyword>
<keyword evidence="5 7" id="KW-1133">Transmembrane helix</keyword>
<evidence type="ECO:0000256" key="5">
    <source>
        <dbReference type="ARBA" id="ARBA00022989"/>
    </source>
</evidence>
<dbReference type="Gene3D" id="1.10.3860.10">
    <property type="entry name" value="Sodium:dicarboxylate symporter"/>
    <property type="match status" value="1"/>
</dbReference>
<gene>
    <name evidence="8" type="ORF">K0M31_004914</name>
</gene>
<dbReference type="PRINTS" id="PR00173">
    <property type="entry name" value="EDTRNSPORT"/>
</dbReference>
<comment type="similarity">
    <text evidence="2 7">Belongs to the dicarboxylate/amino acid:cation symporter (DAACS) (TC 2.A.23) family.</text>
</comment>
<evidence type="ECO:0000256" key="7">
    <source>
        <dbReference type="RuleBase" id="RU361216"/>
    </source>
</evidence>
<evidence type="ECO:0000256" key="3">
    <source>
        <dbReference type="ARBA" id="ARBA00022448"/>
    </source>
</evidence>
<dbReference type="Pfam" id="PF00375">
    <property type="entry name" value="SDF"/>
    <property type="match status" value="1"/>
</dbReference>
<evidence type="ECO:0000313" key="8">
    <source>
        <dbReference type="EMBL" id="KAK1126283.1"/>
    </source>
</evidence>
<dbReference type="PANTHER" id="PTHR11958:SF111">
    <property type="entry name" value="AMINO ACID TRANSPORTER"/>
    <property type="match status" value="1"/>
</dbReference>
<keyword evidence="9" id="KW-1185">Reference proteome</keyword>
<evidence type="ECO:0000256" key="1">
    <source>
        <dbReference type="ARBA" id="ARBA00004141"/>
    </source>
</evidence>
<dbReference type="GO" id="GO:0005886">
    <property type="term" value="C:plasma membrane"/>
    <property type="evidence" value="ECO:0007669"/>
    <property type="project" value="TreeGrafter"/>
</dbReference>
<evidence type="ECO:0000256" key="4">
    <source>
        <dbReference type="ARBA" id="ARBA00022692"/>
    </source>
</evidence>
<dbReference type="SUPFAM" id="SSF118215">
    <property type="entry name" value="Proton glutamate symport protein"/>
    <property type="match status" value="1"/>
</dbReference>
<accession>A0AA40FW22</accession>
<dbReference type="GO" id="GO:0015175">
    <property type="term" value="F:neutral L-amino acid transmembrane transporter activity"/>
    <property type="evidence" value="ECO:0007669"/>
    <property type="project" value="TreeGrafter"/>
</dbReference>
<protein>
    <recommendedName>
        <fullName evidence="7">Amino acid transporter</fullName>
    </recommendedName>
</protein>